<dbReference type="OrthoDB" id="272086at2759"/>
<reference evidence="3 4" key="1">
    <citation type="journal article" date="2013" name="PLoS ONE">
        <title>Predicting the Proteins of Angomonas deanei, Strigomonas culicis and Their Respective Endosymbionts Reveals New Aspects of the Trypanosomatidae Family.</title>
        <authorList>
            <person name="Motta M.C."/>
            <person name="Martins A.C."/>
            <person name="de Souza S.S."/>
            <person name="Catta-Preta C.M."/>
            <person name="Silva R."/>
            <person name="Klein C.C."/>
            <person name="de Almeida L.G."/>
            <person name="de Lima Cunha O."/>
            <person name="Ciapina L.P."/>
            <person name="Brocchi M."/>
            <person name="Colabardini A.C."/>
            <person name="de Araujo Lima B."/>
            <person name="Machado C.R."/>
            <person name="de Almeida Soares C.M."/>
            <person name="Probst C.M."/>
            <person name="de Menezes C.B."/>
            <person name="Thompson C.E."/>
            <person name="Bartholomeu D.C."/>
            <person name="Gradia D.F."/>
            <person name="Pavoni D.P."/>
            <person name="Grisard E.C."/>
            <person name="Fantinatti-Garboggini F."/>
            <person name="Marchini F.K."/>
            <person name="Rodrigues-Luiz G.F."/>
            <person name="Wagner G."/>
            <person name="Goldman G.H."/>
            <person name="Fietto J.L."/>
            <person name="Elias M.C."/>
            <person name="Goldman M.H."/>
            <person name="Sagot M.F."/>
            <person name="Pereira M."/>
            <person name="Stoco P.H."/>
            <person name="de Mendonca-Neto R.P."/>
            <person name="Teixeira S.M."/>
            <person name="Maciel T.E."/>
            <person name="de Oliveira Mendes T.A."/>
            <person name="Urmenyi T.P."/>
            <person name="de Souza W."/>
            <person name="Schenkman S."/>
            <person name="de Vasconcelos A.T."/>
        </authorList>
    </citation>
    <scope>NUCLEOTIDE SEQUENCE [LARGE SCALE GENOMIC DNA]</scope>
</reference>
<keyword evidence="4" id="KW-1185">Reference proteome</keyword>
<dbReference type="Proteomes" id="UP000015354">
    <property type="component" value="Unassembled WGS sequence"/>
</dbReference>
<protein>
    <submittedName>
        <fullName evidence="3">Uncharacterized protein</fullName>
    </submittedName>
</protein>
<keyword evidence="1" id="KW-0175">Coiled coil</keyword>
<feature type="coiled-coil region" evidence="1">
    <location>
        <begin position="231"/>
        <end position="307"/>
    </location>
</feature>
<gene>
    <name evidence="3" type="ORF">STCU_06399</name>
    <name evidence="2" type="ORF">STCU_07963</name>
</gene>
<evidence type="ECO:0000313" key="3">
    <source>
        <dbReference type="EMBL" id="EPY25943.1"/>
    </source>
</evidence>
<sequence length="408" mass="46529">MTTLDGKIPGLPLNTPDERLLFYTEVMLANIPSIISDLGSAKNTFLSISEKRRNEMKQKSALLQSISRTYGNLNACRRQVQEKSKQLEECEAELAAASPPKFVSAAEAQQMTQEQRQKQNVVVLQEEELRRVRKVDDRLHVLAEDLATQTKLASTLESEIHTLTGESQNESETLRKAHQECEAVRNRWRAAVRETQVLNLTMEEEDSRETIQQEAADAYRQILEDCRQQENDLITTCIQVARRELEELQAEIVDKKDKNEVELAAFQIAQREMQGEVEVLKDDIQFYKQHQKELERLAKLQQLEEKQANSLKKLMWSTFSMSSPSNAAASVPALKPQQEEELARDHPIVMRLCASIFKMEQNRQTIAAFISQVTDPSKNNEVKHAVEQIEDVLDSSIVLNEDALNDAV</sequence>
<dbReference type="AlphaFoldDB" id="S9UAG1"/>
<proteinExistence type="predicted"/>
<evidence type="ECO:0000313" key="2">
    <source>
        <dbReference type="EMBL" id="EPY22996.1"/>
    </source>
</evidence>
<dbReference type="EMBL" id="ATMH01006399">
    <property type="protein sequence ID" value="EPY25943.1"/>
    <property type="molecule type" value="Genomic_DNA"/>
</dbReference>
<evidence type="ECO:0000313" key="4">
    <source>
        <dbReference type="Proteomes" id="UP000015354"/>
    </source>
</evidence>
<evidence type="ECO:0000256" key="1">
    <source>
        <dbReference type="SAM" id="Coils"/>
    </source>
</evidence>
<organism evidence="3 4">
    <name type="scientific">Strigomonas culicis</name>
    <dbReference type="NCBI Taxonomy" id="28005"/>
    <lineage>
        <taxon>Eukaryota</taxon>
        <taxon>Discoba</taxon>
        <taxon>Euglenozoa</taxon>
        <taxon>Kinetoplastea</taxon>
        <taxon>Metakinetoplastina</taxon>
        <taxon>Trypanosomatida</taxon>
        <taxon>Trypanosomatidae</taxon>
        <taxon>Strigomonadinae</taxon>
        <taxon>Strigomonas</taxon>
    </lineage>
</organism>
<dbReference type="EMBL" id="ATMH01007963">
    <property type="protein sequence ID" value="EPY22996.1"/>
    <property type="molecule type" value="Genomic_DNA"/>
</dbReference>
<accession>S9UAG1</accession>
<reference evidence="3" key="2">
    <citation type="submission" date="2013-03" db="EMBL/GenBank/DDBJ databases">
        <authorList>
            <person name="Motta M.C.M."/>
            <person name="Martins A.C.A."/>
            <person name="Preta C.M.C.C."/>
            <person name="Silva R."/>
            <person name="de Souza S.S."/>
            <person name="Klein C.C."/>
            <person name="de Almeida L.G.P."/>
            <person name="Cunha O.L."/>
            <person name="Colabardini A.C."/>
            <person name="Lima B.A."/>
            <person name="Machado C.R."/>
            <person name="Soares C.M.A."/>
            <person name="de Menezes C.B.A."/>
            <person name="Bartolomeu D.C."/>
            <person name="Grisard E.C."/>
            <person name="Fantinatti-Garboggini F."/>
            <person name="Rodrigues-Luiz G.F."/>
            <person name="Wagner G."/>
            <person name="Goldman G.H."/>
            <person name="Fietto J.L.R."/>
            <person name="Ciapina L.P."/>
            <person name="Brocchi M."/>
            <person name="Elias M.C."/>
            <person name="Goldman M.H.S."/>
            <person name="Sagot M.-F."/>
            <person name="Pereira M."/>
            <person name="Stoco P.H."/>
            <person name="Teixeira S.M.R."/>
            <person name="de Mendonca-Neto R.P."/>
            <person name="Maciel T.E.F."/>
            <person name="Mendes T.A.O."/>
            <person name="Urmenyi T.P."/>
            <person name="Teixeira M.M.G."/>
            <person name="de Camargo E.F.P."/>
            <person name="de Sousa W."/>
            <person name="Schenkman S."/>
            <person name="de Vasconcelos A.T.R."/>
        </authorList>
    </citation>
    <scope>NUCLEOTIDE SEQUENCE</scope>
</reference>
<comment type="caution">
    <text evidence="3">The sequence shown here is derived from an EMBL/GenBank/DDBJ whole genome shotgun (WGS) entry which is preliminary data.</text>
</comment>
<name>S9UAG1_9TRYP</name>